<evidence type="ECO:0000313" key="3">
    <source>
        <dbReference type="Proteomes" id="UP001230908"/>
    </source>
</evidence>
<organism evidence="2 3">
    <name type="scientific">Phytohabitans maris</name>
    <dbReference type="NCBI Taxonomy" id="3071409"/>
    <lineage>
        <taxon>Bacteria</taxon>
        <taxon>Bacillati</taxon>
        <taxon>Actinomycetota</taxon>
        <taxon>Actinomycetes</taxon>
        <taxon>Micromonosporales</taxon>
        <taxon>Micromonosporaceae</taxon>
    </lineage>
</organism>
<protein>
    <submittedName>
        <fullName evidence="2">NUDIX domain-containing protein</fullName>
    </submittedName>
</protein>
<name>A0ABU0ZCA4_9ACTN</name>
<dbReference type="PANTHER" id="PTHR43736:SF4">
    <property type="entry name" value="SLR1690 PROTEIN"/>
    <property type="match status" value="1"/>
</dbReference>
<dbReference type="InterPro" id="IPR036390">
    <property type="entry name" value="WH_DNA-bd_sf"/>
</dbReference>
<keyword evidence="3" id="KW-1185">Reference proteome</keyword>
<gene>
    <name evidence="2" type="ORF">RB614_05525</name>
</gene>
<comment type="caution">
    <text evidence="2">The sequence shown here is derived from an EMBL/GenBank/DDBJ whole genome shotgun (WGS) entry which is preliminary data.</text>
</comment>
<dbReference type="SUPFAM" id="SSF55811">
    <property type="entry name" value="Nudix"/>
    <property type="match status" value="1"/>
</dbReference>
<dbReference type="EMBL" id="JAVHUY010000004">
    <property type="protein sequence ID" value="MDQ7903981.1"/>
    <property type="molecule type" value="Genomic_DNA"/>
</dbReference>
<dbReference type="SUPFAM" id="SSF46785">
    <property type="entry name" value="Winged helix' DNA-binding domain"/>
    <property type="match status" value="1"/>
</dbReference>
<proteinExistence type="predicted"/>
<dbReference type="Gene3D" id="1.10.10.10">
    <property type="entry name" value="Winged helix-like DNA-binding domain superfamily/Winged helix DNA-binding domain"/>
    <property type="match status" value="1"/>
</dbReference>
<dbReference type="Gene3D" id="3.90.79.10">
    <property type="entry name" value="Nucleoside Triphosphate Pyrophosphohydrolase"/>
    <property type="match status" value="1"/>
</dbReference>
<dbReference type="Pfam" id="PF21906">
    <property type="entry name" value="WHD_NrtR"/>
    <property type="match status" value="1"/>
</dbReference>
<feature type="domain" description="Nudix hydrolase" evidence="1">
    <location>
        <begin position="2"/>
        <end position="133"/>
    </location>
</feature>
<dbReference type="InterPro" id="IPR000086">
    <property type="entry name" value="NUDIX_hydrolase_dom"/>
</dbReference>
<dbReference type="InterPro" id="IPR036388">
    <property type="entry name" value="WH-like_DNA-bd_sf"/>
</dbReference>
<dbReference type="RefSeq" id="WP_308711409.1">
    <property type="nucleotide sequence ID" value="NZ_JAVHUY010000004.1"/>
</dbReference>
<dbReference type="InterPro" id="IPR054105">
    <property type="entry name" value="WHD_NrtR"/>
</dbReference>
<dbReference type="Proteomes" id="UP001230908">
    <property type="component" value="Unassembled WGS sequence"/>
</dbReference>
<dbReference type="Pfam" id="PF00293">
    <property type="entry name" value="NUDIX"/>
    <property type="match status" value="1"/>
</dbReference>
<reference evidence="2 3" key="1">
    <citation type="submission" date="2023-08" db="EMBL/GenBank/DDBJ databases">
        <title>Phytohabitans sansha sp. nov., isolated from marine sediment.</title>
        <authorList>
            <person name="Zhao Y."/>
            <person name="Yi K."/>
        </authorList>
    </citation>
    <scope>NUCLEOTIDE SEQUENCE [LARGE SCALE GENOMIC DNA]</scope>
    <source>
        <strain evidence="2 3">ZYX-F-186</strain>
    </source>
</reference>
<dbReference type="CDD" id="cd18873">
    <property type="entry name" value="NUDIX_NadM_like"/>
    <property type="match status" value="1"/>
</dbReference>
<evidence type="ECO:0000313" key="2">
    <source>
        <dbReference type="EMBL" id="MDQ7903981.1"/>
    </source>
</evidence>
<evidence type="ECO:0000259" key="1">
    <source>
        <dbReference type="PROSITE" id="PS51462"/>
    </source>
</evidence>
<dbReference type="PROSITE" id="PS51462">
    <property type="entry name" value="NUDIX"/>
    <property type="match status" value="1"/>
</dbReference>
<sequence length="234" mass="26011">MAVTVDVVVLTIRDDELQVLLVERGVEPFRGRLALPGGFIRAEEDAEPAARRELAEETALGGESLYLEQLRTFAAPHRDPRGRVVTVAYLAIAPDLPVPVGGTDARAARWQPVWSVLSRDVELAFDHAGIVEHGVDRARSKLEYTTLATAFCPEVFTMTELRRVYEVVWGVSIDARNFHRKVTNADDFLEPTGERRVLETGRPAALYRRGPARTLFPPMLRTAFPPVLPSDPDS</sequence>
<accession>A0ABU0ZCA4</accession>
<dbReference type="InterPro" id="IPR015797">
    <property type="entry name" value="NUDIX_hydrolase-like_dom_sf"/>
</dbReference>
<dbReference type="PANTHER" id="PTHR43736">
    <property type="entry name" value="ADP-RIBOSE PYROPHOSPHATASE"/>
    <property type="match status" value="1"/>
</dbReference>